<dbReference type="SUPFAM" id="SSF55781">
    <property type="entry name" value="GAF domain-like"/>
    <property type="match status" value="1"/>
</dbReference>
<keyword evidence="3" id="KW-1185">Reference proteome</keyword>
<evidence type="ECO:0000313" key="2">
    <source>
        <dbReference type="EMBL" id="GIU43832.1"/>
    </source>
</evidence>
<dbReference type="Gene3D" id="1.10.3210.10">
    <property type="entry name" value="Hypothetical protein af1432"/>
    <property type="match status" value="1"/>
</dbReference>
<dbReference type="InterPro" id="IPR029016">
    <property type="entry name" value="GAF-like_dom_sf"/>
</dbReference>
<accession>A0ABQ4P8P0</accession>
<dbReference type="PROSITE" id="PS51833">
    <property type="entry name" value="HDOD"/>
    <property type="match status" value="1"/>
</dbReference>
<dbReference type="PANTHER" id="PTHR33525:SF3">
    <property type="entry name" value="RIBONUCLEASE Y"/>
    <property type="match status" value="1"/>
</dbReference>
<feature type="domain" description="HDOD" evidence="1">
    <location>
        <begin position="22"/>
        <end position="223"/>
    </location>
</feature>
<dbReference type="InterPro" id="IPR013976">
    <property type="entry name" value="HDOD"/>
</dbReference>
<name>A0ABQ4P8P0_9GAMM</name>
<comment type="caution">
    <text evidence="2">The sequence shown here is derived from an EMBL/GenBank/DDBJ whole genome shotgun (WGS) entry which is preliminary data.</text>
</comment>
<dbReference type="Pfam" id="PF08668">
    <property type="entry name" value="HDOD"/>
    <property type="match status" value="1"/>
</dbReference>
<dbReference type="SUPFAM" id="SSF109604">
    <property type="entry name" value="HD-domain/PDEase-like"/>
    <property type="match status" value="1"/>
</dbReference>
<dbReference type="PANTHER" id="PTHR33525">
    <property type="match status" value="1"/>
</dbReference>
<dbReference type="InterPro" id="IPR052340">
    <property type="entry name" value="RNase_Y/CdgJ"/>
</dbReference>
<protein>
    <submittedName>
        <fullName evidence="2">Signal transduction protein with HDOD/GAF domains</fullName>
    </submittedName>
</protein>
<proteinExistence type="predicted"/>
<dbReference type="Gene3D" id="3.30.450.40">
    <property type="match status" value="1"/>
</dbReference>
<evidence type="ECO:0000259" key="1">
    <source>
        <dbReference type="PROSITE" id="PS51833"/>
    </source>
</evidence>
<sequence>MKAINPGKGTDYWAKRISEQEMPALSSMVKSLEKLAKDDTSSLAILGRSVMHDNALTSRILRVANSAIYNKGISHVTTISRAAVVLGFDTIRNICITAKLLSSLLDNKGLSEPVYQRLLSLMARAFQAAMLAKMMLIEHDEELQEEVFVAALLYHLGESAFWSMGGEITERLDADLTLAEPALQSGLVREHLGTSFNQLSIGIARSWGLGDVLVKSLSHPDDRMPEIRAIFLANKISEQMQANPIDMIMLNKRIKQAADMLAIDIDEFKNRMLSCSDATQKLAESYGAHVLVDYLPSTKELALPMEQAAAMNPLRQPNVAVQMNKLRQLTDCAMSRANFNEVIGITLEGMLMGIGLDRCSVMLLSPNRKRLQPRIVLGDNAESMKHDLLIELLPRKSVFSDCIDRKLSLLIDNPYADKWRLHITSELIKHTSATGFMLAPVIIDNKVIGILYADRHSSDRPIIQDDFERFTHFAQLTNLCLSMTLGH</sequence>
<organism evidence="2 3">
    <name type="scientific">Shewanella algidipiscicola</name>
    <dbReference type="NCBI Taxonomy" id="614070"/>
    <lineage>
        <taxon>Bacteria</taxon>
        <taxon>Pseudomonadati</taxon>
        <taxon>Pseudomonadota</taxon>
        <taxon>Gammaproteobacteria</taxon>
        <taxon>Alteromonadales</taxon>
        <taxon>Shewanellaceae</taxon>
        <taxon>Shewanella</taxon>
    </lineage>
</organism>
<gene>
    <name evidence="2" type="ORF">TUM4630_08060</name>
</gene>
<evidence type="ECO:0000313" key="3">
    <source>
        <dbReference type="Proteomes" id="UP000761574"/>
    </source>
</evidence>
<reference evidence="2 3" key="1">
    <citation type="submission" date="2021-05" db="EMBL/GenBank/DDBJ databases">
        <title>Molecular characterization for Shewanella algae harboring chromosomal blaOXA-55-like strains isolated from clinical and environment sample.</title>
        <authorList>
            <person name="Ohama Y."/>
            <person name="Aoki K."/>
            <person name="Harada S."/>
            <person name="Moriya K."/>
            <person name="Ishii Y."/>
            <person name="Tateda K."/>
        </authorList>
    </citation>
    <scope>NUCLEOTIDE SEQUENCE [LARGE SCALE GENOMIC DNA]</scope>
    <source>
        <strain evidence="2 3">LMG 23746</strain>
    </source>
</reference>
<dbReference type="EMBL" id="BPFB01000007">
    <property type="protein sequence ID" value="GIU43832.1"/>
    <property type="molecule type" value="Genomic_DNA"/>
</dbReference>
<dbReference type="Proteomes" id="UP000761574">
    <property type="component" value="Unassembled WGS sequence"/>
</dbReference>